<name>A0ABV6Z359_UNCC1</name>
<evidence type="ECO:0008006" key="3">
    <source>
        <dbReference type="Google" id="ProtNLM"/>
    </source>
</evidence>
<reference evidence="1 2" key="1">
    <citation type="submission" date="2024-09" db="EMBL/GenBank/DDBJ databases">
        <title>Laminarin stimulates single cell rates of sulfate reduction while oxygen inhibits transcriptomic activity in coastal marine sediment.</title>
        <authorList>
            <person name="Lindsay M."/>
            <person name="Orcutt B."/>
            <person name="Emerson D."/>
            <person name="Stepanauskas R."/>
            <person name="D'Angelo T."/>
        </authorList>
    </citation>
    <scope>NUCLEOTIDE SEQUENCE [LARGE SCALE GENOMIC DNA]</scope>
    <source>
        <strain evidence="1">SAG AM-311-K15</strain>
    </source>
</reference>
<comment type="caution">
    <text evidence="1">The sequence shown here is derived from an EMBL/GenBank/DDBJ whole genome shotgun (WGS) entry which is preliminary data.</text>
</comment>
<evidence type="ECO:0000313" key="2">
    <source>
        <dbReference type="Proteomes" id="UP001594351"/>
    </source>
</evidence>
<keyword evidence="2" id="KW-1185">Reference proteome</keyword>
<gene>
    <name evidence="1" type="ORF">ACFL27_21970</name>
</gene>
<dbReference type="Proteomes" id="UP001594351">
    <property type="component" value="Unassembled WGS sequence"/>
</dbReference>
<sequence>MGIWAFGMFLFFLFVGKKRTGEAVAQAQPAKPRSLFFSSVVSTENRLFSNDASASVRAGAQNFFDLPCLILKS</sequence>
<dbReference type="EMBL" id="JBHPBY010000382">
    <property type="protein sequence ID" value="MFC1852875.1"/>
    <property type="molecule type" value="Genomic_DNA"/>
</dbReference>
<evidence type="ECO:0000313" key="1">
    <source>
        <dbReference type="EMBL" id="MFC1852875.1"/>
    </source>
</evidence>
<organism evidence="1 2">
    <name type="scientific">candidate division CSSED10-310 bacterium</name>
    <dbReference type="NCBI Taxonomy" id="2855610"/>
    <lineage>
        <taxon>Bacteria</taxon>
        <taxon>Bacteria division CSSED10-310</taxon>
    </lineage>
</organism>
<protein>
    <recommendedName>
        <fullName evidence="3">Secreted protein</fullName>
    </recommendedName>
</protein>
<accession>A0ABV6Z359</accession>
<proteinExistence type="predicted"/>